<proteinExistence type="predicted"/>
<keyword evidence="3" id="KW-1185">Reference proteome</keyword>
<organism evidence="2 3">
    <name type="scientific">Apis cerana cerana</name>
    <name type="common">Oriental honeybee</name>
    <dbReference type="NCBI Taxonomy" id="94128"/>
    <lineage>
        <taxon>Eukaryota</taxon>
        <taxon>Metazoa</taxon>
        <taxon>Ecdysozoa</taxon>
        <taxon>Arthropoda</taxon>
        <taxon>Hexapoda</taxon>
        <taxon>Insecta</taxon>
        <taxon>Pterygota</taxon>
        <taxon>Neoptera</taxon>
        <taxon>Endopterygota</taxon>
        <taxon>Hymenoptera</taxon>
        <taxon>Apocrita</taxon>
        <taxon>Aculeata</taxon>
        <taxon>Apoidea</taxon>
        <taxon>Anthophila</taxon>
        <taxon>Apidae</taxon>
        <taxon>Apis</taxon>
    </lineage>
</organism>
<sequence length="130" mass="14177">MGEQSSVVIRANMIEIVTLFIGVVGTLAAPGTVRAIDGTSGIDFADRDIMKETEIISLPLPGTENLEEKAIPLSKLISHQLLPPTEQDSLSENSRLSSELPGTKNLAEKRIPVPILEKLYQRQKLDRSSV</sequence>
<dbReference type="EMBL" id="KZ288204">
    <property type="protein sequence ID" value="PBC33175.1"/>
    <property type="molecule type" value="Genomic_DNA"/>
</dbReference>
<reference evidence="2 3" key="1">
    <citation type="submission" date="2014-07" db="EMBL/GenBank/DDBJ databases">
        <title>Genomic and transcriptomic analysis on Apis cerana provide comprehensive insights into honey bee biology.</title>
        <authorList>
            <person name="Diao Q."/>
            <person name="Sun L."/>
            <person name="Zheng H."/>
            <person name="Zheng H."/>
            <person name="Xu S."/>
            <person name="Wang S."/>
            <person name="Zeng Z."/>
            <person name="Hu F."/>
            <person name="Su S."/>
            <person name="Wu J."/>
        </authorList>
    </citation>
    <scope>NUCLEOTIDE SEQUENCE [LARGE SCALE GENOMIC DNA]</scope>
    <source>
        <tissue evidence="2">Pupae without intestine</tissue>
    </source>
</reference>
<evidence type="ECO:0000256" key="1">
    <source>
        <dbReference type="SAM" id="MobiDB-lite"/>
    </source>
</evidence>
<name>A0A2A3EN39_APICC</name>
<accession>A0A2A3EN39</accession>
<dbReference type="AlphaFoldDB" id="A0A2A3EN39"/>
<feature type="region of interest" description="Disordered" evidence="1">
    <location>
        <begin position="84"/>
        <end position="103"/>
    </location>
</feature>
<gene>
    <name evidence="2" type="ORF">APICC_08178</name>
</gene>
<feature type="compositionally biased region" description="Low complexity" evidence="1">
    <location>
        <begin position="90"/>
        <end position="100"/>
    </location>
</feature>
<dbReference type="Proteomes" id="UP000242457">
    <property type="component" value="Unassembled WGS sequence"/>
</dbReference>
<evidence type="ECO:0000313" key="2">
    <source>
        <dbReference type="EMBL" id="PBC33175.1"/>
    </source>
</evidence>
<protein>
    <submittedName>
        <fullName evidence="2">Uncharacterized protein</fullName>
    </submittedName>
</protein>
<dbReference type="OrthoDB" id="7685891at2759"/>
<evidence type="ECO:0000313" key="3">
    <source>
        <dbReference type="Proteomes" id="UP000242457"/>
    </source>
</evidence>